<dbReference type="InterPro" id="IPR001647">
    <property type="entry name" value="HTH_TetR"/>
</dbReference>
<evidence type="ECO:0000256" key="3">
    <source>
        <dbReference type="SAM" id="MobiDB-lite"/>
    </source>
</evidence>
<dbReference type="GO" id="GO:0003677">
    <property type="term" value="F:DNA binding"/>
    <property type="evidence" value="ECO:0007669"/>
    <property type="project" value="UniProtKB-UniRule"/>
</dbReference>
<proteinExistence type="predicted"/>
<dbReference type="Pfam" id="PF00440">
    <property type="entry name" value="TetR_N"/>
    <property type="match status" value="1"/>
</dbReference>
<feature type="DNA-binding region" description="H-T-H motif" evidence="2">
    <location>
        <begin position="45"/>
        <end position="64"/>
    </location>
</feature>
<evidence type="ECO:0000313" key="6">
    <source>
        <dbReference type="Proteomes" id="UP000522081"/>
    </source>
</evidence>
<sequence length="216" mass="24373">MKSKPSKKTTHNARRTQDERSEEMRARLLTSSIKMLKVHSYSGFRVADVADDAGVSRGAQVHHFASKDKLVTASLELVFSRALDRTMEAIAKLSSQDKMLEHAFADAEKFFYSDEFFVALDIVISGYKNGGIADEVRQIAGQYRLAAENAWIARLVKTGLDPDDAEDILWVMWSVIRGLAVRRQIGPKSSHPQRVTELVLKLLSNYADTLRRQRYG</sequence>
<reference evidence="5 6" key="1">
    <citation type="submission" date="2020-07" db="EMBL/GenBank/DDBJ databases">
        <title>Genomic Encyclopedia of Type Strains, Phase IV (KMG-IV): sequencing the most valuable type-strain genomes for metagenomic binning, comparative biology and taxonomic classification.</title>
        <authorList>
            <person name="Goeker M."/>
        </authorList>
    </citation>
    <scope>NUCLEOTIDE SEQUENCE [LARGE SCALE GENOMIC DNA]</scope>
    <source>
        <strain evidence="5 6">DSM 29043</strain>
    </source>
</reference>
<evidence type="ECO:0000313" key="5">
    <source>
        <dbReference type="EMBL" id="NYH97176.1"/>
    </source>
</evidence>
<evidence type="ECO:0000256" key="2">
    <source>
        <dbReference type="PROSITE-ProRule" id="PRU00335"/>
    </source>
</evidence>
<dbReference type="PANTHER" id="PTHR43479">
    <property type="entry name" value="ACREF/ENVCD OPERON REPRESSOR-RELATED"/>
    <property type="match status" value="1"/>
</dbReference>
<name>A0A7Z0BUJ9_9SPHN</name>
<dbReference type="AlphaFoldDB" id="A0A7Z0BUJ9"/>
<dbReference type="InterPro" id="IPR036271">
    <property type="entry name" value="Tet_transcr_reg_TetR-rel_C_sf"/>
</dbReference>
<dbReference type="PANTHER" id="PTHR43479:SF11">
    <property type="entry name" value="ACREF_ENVCD OPERON REPRESSOR-RELATED"/>
    <property type="match status" value="1"/>
</dbReference>
<evidence type="ECO:0000259" key="4">
    <source>
        <dbReference type="PROSITE" id="PS50977"/>
    </source>
</evidence>
<dbReference type="SUPFAM" id="SSF46689">
    <property type="entry name" value="Homeodomain-like"/>
    <property type="match status" value="1"/>
</dbReference>
<keyword evidence="1 2" id="KW-0238">DNA-binding</keyword>
<feature type="region of interest" description="Disordered" evidence="3">
    <location>
        <begin position="1"/>
        <end position="23"/>
    </location>
</feature>
<accession>A0A7Z0BUJ9</accession>
<organism evidence="5 6">
    <name type="scientific">Novosphingobium marinum</name>
    <dbReference type="NCBI Taxonomy" id="1514948"/>
    <lineage>
        <taxon>Bacteria</taxon>
        <taxon>Pseudomonadati</taxon>
        <taxon>Pseudomonadota</taxon>
        <taxon>Alphaproteobacteria</taxon>
        <taxon>Sphingomonadales</taxon>
        <taxon>Sphingomonadaceae</taxon>
        <taxon>Novosphingobium</taxon>
    </lineage>
</organism>
<dbReference type="SUPFAM" id="SSF48498">
    <property type="entry name" value="Tetracyclin repressor-like, C-terminal domain"/>
    <property type="match status" value="1"/>
</dbReference>
<dbReference type="Gene3D" id="1.10.357.10">
    <property type="entry name" value="Tetracycline Repressor, domain 2"/>
    <property type="match status" value="1"/>
</dbReference>
<feature type="compositionally biased region" description="Basic residues" evidence="3">
    <location>
        <begin position="1"/>
        <end position="14"/>
    </location>
</feature>
<evidence type="ECO:0000256" key="1">
    <source>
        <dbReference type="ARBA" id="ARBA00023125"/>
    </source>
</evidence>
<protein>
    <submittedName>
        <fullName evidence="5">AcrR family transcriptional regulator</fullName>
    </submittedName>
</protein>
<dbReference type="EMBL" id="JACBZF010000015">
    <property type="protein sequence ID" value="NYH97176.1"/>
    <property type="molecule type" value="Genomic_DNA"/>
</dbReference>
<comment type="caution">
    <text evidence="5">The sequence shown here is derived from an EMBL/GenBank/DDBJ whole genome shotgun (WGS) entry which is preliminary data.</text>
</comment>
<dbReference type="InterPro" id="IPR009057">
    <property type="entry name" value="Homeodomain-like_sf"/>
</dbReference>
<feature type="domain" description="HTH tetR-type" evidence="4">
    <location>
        <begin position="22"/>
        <end position="82"/>
    </location>
</feature>
<dbReference type="InterPro" id="IPR050624">
    <property type="entry name" value="HTH-type_Tx_Regulator"/>
</dbReference>
<dbReference type="RefSeq" id="WP_179408930.1">
    <property type="nucleotide sequence ID" value="NZ_BMGF01000018.1"/>
</dbReference>
<gene>
    <name evidence="5" type="ORF">FHS75_003537</name>
</gene>
<dbReference type="PROSITE" id="PS50977">
    <property type="entry name" value="HTH_TETR_2"/>
    <property type="match status" value="1"/>
</dbReference>
<keyword evidence="6" id="KW-1185">Reference proteome</keyword>
<dbReference type="Proteomes" id="UP000522081">
    <property type="component" value="Unassembled WGS sequence"/>
</dbReference>